<keyword evidence="2" id="KW-0804">Transcription</keyword>
<sequence length="460" mass="50479">MKREGNVFCFGQGKKMDDKNGAHGDREKEVEPILINHDAQRESCHCNLSEIYLCIAAGAVALVAAVPVAGCAMLRLRECVVSRLLSSPSTPTYAIFPLRRLLSAAAPHISPNPSGFAVEDYLVDTCGLTRPQALKASTKLSHLKSPANPDAVLAFLAGVGLSGADVAPVVAKDPQILCAKVDKTLAPVVDGLTGLGLSRSDIARLVSLAHSGFRCRSVVSKLHYYLPLLGSFHNFLRLLKRGGSHLLSSDLDKVVKLNVVFLRECGLGDCDIAKLCVPVPRMLTTNRERVRAMVACAERLGVPRGSGMFRQALQAVAFLSEDKVAAKLDYLKNTFRWSDAQVSIAVRKFPSVLRNSKESLNHRSEFLFFEVGLEPVYIAHRSDILSYSMEGRLRPRYYVIKFLKQNGLLDRDLSLYSAVKMTEKAFVEKLICPHKEDAPHLAEDYAAACKGEVPANFRFI</sequence>
<keyword evidence="4" id="KW-0812">Transmembrane</keyword>
<name>A0A9R0XRN7_TRITD</name>
<keyword evidence="6" id="KW-1185">Reference proteome</keyword>
<dbReference type="AlphaFoldDB" id="A0A9R0XRN7"/>
<reference evidence="5 6" key="1">
    <citation type="submission" date="2017-09" db="EMBL/GenBank/DDBJ databases">
        <authorList>
            <consortium name="International Durum Wheat Genome Sequencing Consortium (IDWGSC)"/>
            <person name="Milanesi L."/>
        </authorList>
    </citation>
    <scope>NUCLEOTIDE SEQUENCE [LARGE SCALE GENOMIC DNA]</scope>
    <source>
        <strain evidence="6">cv. Svevo</strain>
    </source>
</reference>
<dbReference type="Gene3D" id="1.25.70.10">
    <property type="entry name" value="Transcription termination factor 3, mitochondrial"/>
    <property type="match status" value="1"/>
</dbReference>
<protein>
    <submittedName>
        <fullName evidence="5">Uncharacterized protein</fullName>
    </submittedName>
</protein>
<keyword evidence="4" id="KW-0472">Membrane</keyword>
<proteinExistence type="inferred from homology"/>
<keyword evidence="2" id="KW-0805">Transcription regulation</keyword>
<evidence type="ECO:0000256" key="4">
    <source>
        <dbReference type="SAM" id="Phobius"/>
    </source>
</evidence>
<dbReference type="Proteomes" id="UP000324705">
    <property type="component" value="Chromosome 6A"/>
</dbReference>
<dbReference type="SMART" id="SM00733">
    <property type="entry name" value="Mterf"/>
    <property type="match status" value="5"/>
</dbReference>
<dbReference type="InterPro" id="IPR003690">
    <property type="entry name" value="MTERF"/>
</dbReference>
<dbReference type="PANTHER" id="PTHR13068:SF148">
    <property type="entry name" value="PORR DOMAIN-CONTAINING PROTEIN"/>
    <property type="match status" value="1"/>
</dbReference>
<evidence type="ECO:0000256" key="2">
    <source>
        <dbReference type="ARBA" id="ARBA00022472"/>
    </source>
</evidence>
<comment type="similarity">
    <text evidence="1">Belongs to the mTERF family.</text>
</comment>
<dbReference type="FunFam" id="1.25.70.10:FF:000016">
    <property type="entry name" value="Mitochondrial transcription termination factor-like"/>
    <property type="match status" value="1"/>
</dbReference>
<dbReference type="GO" id="GO:0006353">
    <property type="term" value="P:DNA-templated transcription termination"/>
    <property type="evidence" value="ECO:0007669"/>
    <property type="project" value="UniProtKB-KW"/>
</dbReference>
<dbReference type="Gramene" id="TRITD6Av1G005970.6">
    <property type="protein sequence ID" value="TRITD6Av1G005970.6"/>
    <property type="gene ID" value="TRITD6Av1G005970"/>
</dbReference>
<evidence type="ECO:0000313" key="5">
    <source>
        <dbReference type="EMBL" id="VAI41790.1"/>
    </source>
</evidence>
<evidence type="ECO:0000256" key="3">
    <source>
        <dbReference type="ARBA" id="ARBA00022946"/>
    </source>
</evidence>
<dbReference type="FunFam" id="1.25.70.10:FF:000001">
    <property type="entry name" value="Mitochondrial transcription termination factor-like"/>
    <property type="match status" value="1"/>
</dbReference>
<evidence type="ECO:0000313" key="6">
    <source>
        <dbReference type="Proteomes" id="UP000324705"/>
    </source>
</evidence>
<gene>
    <name evidence="5" type="ORF">TRITD_6Av1G005970</name>
</gene>
<evidence type="ECO:0000256" key="1">
    <source>
        <dbReference type="ARBA" id="ARBA00007692"/>
    </source>
</evidence>
<dbReference type="PANTHER" id="PTHR13068">
    <property type="entry name" value="CGI-12 PROTEIN-RELATED"/>
    <property type="match status" value="1"/>
</dbReference>
<dbReference type="GO" id="GO:0003676">
    <property type="term" value="F:nucleic acid binding"/>
    <property type="evidence" value="ECO:0007669"/>
    <property type="project" value="InterPro"/>
</dbReference>
<keyword evidence="4" id="KW-1133">Transmembrane helix</keyword>
<dbReference type="EMBL" id="LT934121">
    <property type="protein sequence ID" value="VAI41790.1"/>
    <property type="molecule type" value="Genomic_DNA"/>
</dbReference>
<accession>A0A9R0XRN7</accession>
<keyword evidence="2" id="KW-0806">Transcription termination</keyword>
<dbReference type="Pfam" id="PF02536">
    <property type="entry name" value="mTERF"/>
    <property type="match status" value="1"/>
</dbReference>
<feature type="transmembrane region" description="Helical" evidence="4">
    <location>
        <begin position="51"/>
        <end position="76"/>
    </location>
</feature>
<keyword evidence="3" id="KW-0809">Transit peptide</keyword>
<dbReference type="InterPro" id="IPR038538">
    <property type="entry name" value="MTERF_sf"/>
</dbReference>
<organism evidence="5 6">
    <name type="scientific">Triticum turgidum subsp. durum</name>
    <name type="common">Durum wheat</name>
    <name type="synonym">Triticum durum</name>
    <dbReference type="NCBI Taxonomy" id="4567"/>
    <lineage>
        <taxon>Eukaryota</taxon>
        <taxon>Viridiplantae</taxon>
        <taxon>Streptophyta</taxon>
        <taxon>Embryophyta</taxon>
        <taxon>Tracheophyta</taxon>
        <taxon>Spermatophyta</taxon>
        <taxon>Magnoliopsida</taxon>
        <taxon>Liliopsida</taxon>
        <taxon>Poales</taxon>
        <taxon>Poaceae</taxon>
        <taxon>BOP clade</taxon>
        <taxon>Pooideae</taxon>
        <taxon>Triticodae</taxon>
        <taxon>Triticeae</taxon>
        <taxon>Triticinae</taxon>
        <taxon>Triticum</taxon>
    </lineage>
</organism>